<name>A0ABV3XS85_9RHOB</name>
<reference evidence="3 4" key="1">
    <citation type="submission" date="2024-06" db="EMBL/GenBank/DDBJ databases">
        <title>Genome of Rhodovulum iodosum, a marine photoferrotroph.</title>
        <authorList>
            <person name="Bianchini G."/>
            <person name="Nikeleit V."/>
            <person name="Kappler A."/>
            <person name="Bryce C."/>
            <person name="Sanchez-Baracaldo P."/>
        </authorList>
    </citation>
    <scope>NUCLEOTIDE SEQUENCE [LARGE SCALE GENOMIC DNA]</scope>
    <source>
        <strain evidence="3 4">UT/N1</strain>
    </source>
</reference>
<evidence type="ECO:0000313" key="3">
    <source>
        <dbReference type="EMBL" id="MEX5728191.1"/>
    </source>
</evidence>
<protein>
    <recommendedName>
        <fullName evidence="5">LPXTG cell wall anchor domain-containing protein</fullName>
    </recommendedName>
</protein>
<comment type="caution">
    <text evidence="3">The sequence shown here is derived from an EMBL/GenBank/DDBJ whole genome shotgun (WGS) entry which is preliminary data.</text>
</comment>
<proteinExistence type="predicted"/>
<gene>
    <name evidence="3" type="ORF">Ga0609869_001544</name>
</gene>
<keyword evidence="2" id="KW-0732">Signal</keyword>
<feature type="chain" id="PRO_5045571758" description="LPXTG cell wall anchor domain-containing protein" evidence="2">
    <location>
        <begin position="19"/>
        <end position="54"/>
    </location>
</feature>
<evidence type="ECO:0000256" key="2">
    <source>
        <dbReference type="SAM" id="SignalP"/>
    </source>
</evidence>
<evidence type="ECO:0000256" key="1">
    <source>
        <dbReference type="SAM" id="Phobius"/>
    </source>
</evidence>
<evidence type="ECO:0000313" key="4">
    <source>
        <dbReference type="Proteomes" id="UP001560019"/>
    </source>
</evidence>
<evidence type="ECO:0008006" key="5">
    <source>
        <dbReference type="Google" id="ProtNLM"/>
    </source>
</evidence>
<dbReference type="EMBL" id="JBEHHI010000001">
    <property type="protein sequence ID" value="MEX5728191.1"/>
    <property type="molecule type" value="Genomic_DNA"/>
</dbReference>
<dbReference type="Proteomes" id="UP001560019">
    <property type="component" value="Unassembled WGS sequence"/>
</dbReference>
<dbReference type="RefSeq" id="WP_170168881.1">
    <property type="nucleotide sequence ID" value="NZ_JBEHHI010000001.1"/>
</dbReference>
<keyword evidence="1" id="KW-1133">Transmembrane helix</keyword>
<keyword evidence="1" id="KW-0472">Membrane</keyword>
<keyword evidence="1" id="KW-0812">Transmembrane</keyword>
<organism evidence="3 4">
    <name type="scientific">Rhodovulum iodosum</name>
    <dbReference type="NCBI Taxonomy" id="68291"/>
    <lineage>
        <taxon>Bacteria</taxon>
        <taxon>Pseudomonadati</taxon>
        <taxon>Pseudomonadota</taxon>
        <taxon>Alphaproteobacteria</taxon>
        <taxon>Rhodobacterales</taxon>
        <taxon>Paracoccaceae</taxon>
        <taxon>Rhodovulum</taxon>
    </lineage>
</organism>
<keyword evidence="4" id="KW-1185">Reference proteome</keyword>
<accession>A0ABV3XS85</accession>
<feature type="signal peptide" evidence="2">
    <location>
        <begin position="1"/>
        <end position="18"/>
    </location>
</feature>
<feature type="transmembrane region" description="Helical" evidence="1">
    <location>
        <begin position="34"/>
        <end position="51"/>
    </location>
</feature>
<sequence>MKALPLLAAMLAAAPASAHDGLYPHVHELNAGTLGLAALLVAGGVIAFRFGRRT</sequence>